<feature type="transmembrane region" description="Helical" evidence="6">
    <location>
        <begin position="28"/>
        <end position="48"/>
    </location>
</feature>
<reference evidence="7 8" key="1">
    <citation type="submission" date="2016-10" db="EMBL/GenBank/DDBJ databases">
        <authorList>
            <person name="de Groot N.N."/>
        </authorList>
    </citation>
    <scope>NUCLEOTIDE SEQUENCE [LARGE SCALE GENOMIC DNA]</scope>
    <source>
        <strain evidence="7 8">NE2</strain>
    </source>
</reference>
<dbReference type="Proteomes" id="UP000198755">
    <property type="component" value="Unassembled WGS sequence"/>
</dbReference>
<protein>
    <submittedName>
        <fullName evidence="7">Membrane protein required for colicin V production</fullName>
    </submittedName>
</protein>
<evidence type="ECO:0000313" key="7">
    <source>
        <dbReference type="EMBL" id="SFK12298.1"/>
    </source>
</evidence>
<dbReference type="EMBL" id="FOSN01000002">
    <property type="protein sequence ID" value="SFK12298.1"/>
    <property type="molecule type" value="Genomic_DNA"/>
</dbReference>
<feature type="transmembrane region" description="Helical" evidence="6">
    <location>
        <begin position="6"/>
        <end position="21"/>
    </location>
</feature>
<dbReference type="Pfam" id="PF02674">
    <property type="entry name" value="Colicin_V"/>
    <property type="match status" value="1"/>
</dbReference>
<gene>
    <name evidence="7" type="ORF">SAMN05444581_102229</name>
</gene>
<dbReference type="STRING" id="1612308.SAMN05444581_102229"/>
<evidence type="ECO:0000256" key="3">
    <source>
        <dbReference type="ARBA" id="ARBA00022989"/>
    </source>
</evidence>
<evidence type="ECO:0000256" key="1">
    <source>
        <dbReference type="ARBA" id="ARBA00004141"/>
    </source>
</evidence>
<evidence type="ECO:0000256" key="2">
    <source>
        <dbReference type="ARBA" id="ARBA00022692"/>
    </source>
</evidence>
<keyword evidence="8" id="KW-1185">Reference proteome</keyword>
<evidence type="ECO:0000256" key="4">
    <source>
        <dbReference type="ARBA" id="ARBA00023136"/>
    </source>
</evidence>
<keyword evidence="3 6" id="KW-1133">Transmembrane helix</keyword>
<organism evidence="7 8">
    <name type="scientific">Methylocapsa palsarum</name>
    <dbReference type="NCBI Taxonomy" id="1612308"/>
    <lineage>
        <taxon>Bacteria</taxon>
        <taxon>Pseudomonadati</taxon>
        <taxon>Pseudomonadota</taxon>
        <taxon>Alphaproteobacteria</taxon>
        <taxon>Hyphomicrobiales</taxon>
        <taxon>Beijerinckiaceae</taxon>
        <taxon>Methylocapsa</taxon>
    </lineage>
</organism>
<dbReference type="InterPro" id="IPR003825">
    <property type="entry name" value="Colicin-V_CvpA"/>
</dbReference>
<feature type="transmembrane region" description="Helical" evidence="6">
    <location>
        <begin position="60"/>
        <end position="81"/>
    </location>
</feature>
<accession>A0A1I3WXT1</accession>
<proteinExistence type="predicted"/>
<sequence>MSYFDLGLIVVVLISALLSMLRGFTREVLAIFSWAAAAFAAVYFYPLLVPYVKPYFSKDIVQQGVSAAAVFFGTLVLVSLITIKLSDVILDSKVGALDRSLGFVFGVVRGVLLCAIAFLFFSWLSPEKNQPEWVKNARTRPLLQATGDQILALLPDDLEGILNKLKKPKGSIEEPASTSDPDSEPKNANEPKAAPALPTQKAGVGKKT</sequence>
<evidence type="ECO:0000256" key="5">
    <source>
        <dbReference type="SAM" id="MobiDB-lite"/>
    </source>
</evidence>
<dbReference type="PANTHER" id="PTHR36926">
    <property type="entry name" value="COLICIN V PRODUCTION PROTEIN"/>
    <property type="match status" value="1"/>
</dbReference>
<dbReference type="OrthoDB" id="9806894at2"/>
<feature type="region of interest" description="Disordered" evidence="5">
    <location>
        <begin position="169"/>
        <end position="208"/>
    </location>
</feature>
<dbReference type="AlphaFoldDB" id="A0A1I3WXT1"/>
<name>A0A1I3WXT1_9HYPH</name>
<feature type="transmembrane region" description="Helical" evidence="6">
    <location>
        <begin position="101"/>
        <end position="124"/>
    </location>
</feature>
<evidence type="ECO:0000313" key="8">
    <source>
        <dbReference type="Proteomes" id="UP000198755"/>
    </source>
</evidence>
<dbReference type="PANTHER" id="PTHR36926:SF1">
    <property type="entry name" value="COLICIN V PRODUCTION PROTEIN"/>
    <property type="match status" value="1"/>
</dbReference>
<dbReference type="GO" id="GO:0009403">
    <property type="term" value="P:toxin biosynthetic process"/>
    <property type="evidence" value="ECO:0007669"/>
    <property type="project" value="InterPro"/>
</dbReference>
<comment type="subcellular location">
    <subcellularLocation>
        <location evidence="1">Membrane</location>
        <topology evidence="1">Multi-pass membrane protein</topology>
    </subcellularLocation>
</comment>
<keyword evidence="2 6" id="KW-0812">Transmembrane</keyword>
<dbReference type="RefSeq" id="WP_091678323.1">
    <property type="nucleotide sequence ID" value="NZ_FOSN01000002.1"/>
</dbReference>
<dbReference type="GO" id="GO:0016020">
    <property type="term" value="C:membrane"/>
    <property type="evidence" value="ECO:0007669"/>
    <property type="project" value="UniProtKB-SubCell"/>
</dbReference>
<evidence type="ECO:0000256" key="6">
    <source>
        <dbReference type="SAM" id="Phobius"/>
    </source>
</evidence>
<dbReference type="InterPro" id="IPR052719">
    <property type="entry name" value="CvpA-like"/>
</dbReference>
<keyword evidence="4 6" id="KW-0472">Membrane</keyword>